<evidence type="ECO:0000313" key="2">
    <source>
        <dbReference type="EMBL" id="KAE9078505.1"/>
    </source>
</evidence>
<name>A0A6A3WBM3_9STRA</name>
<proteinExistence type="predicted"/>
<dbReference type="EMBL" id="QXGB01002288">
    <property type="protein sequence ID" value="KAE9179419.1"/>
    <property type="molecule type" value="Genomic_DNA"/>
</dbReference>
<keyword evidence="7" id="KW-1185">Reference proteome</keyword>
<protein>
    <submittedName>
        <fullName evidence="3">Uncharacterized protein</fullName>
    </submittedName>
</protein>
<dbReference type="AlphaFoldDB" id="A0A6A3WBM3"/>
<evidence type="ECO:0000313" key="6">
    <source>
        <dbReference type="Proteomes" id="UP000429523"/>
    </source>
</evidence>
<dbReference type="Proteomes" id="UP000440367">
    <property type="component" value="Unassembled WGS sequence"/>
</dbReference>
<evidence type="ECO:0000313" key="3">
    <source>
        <dbReference type="EMBL" id="KAE9179419.1"/>
    </source>
</evidence>
<dbReference type="EMBL" id="QXGF01002316">
    <property type="protein sequence ID" value="KAE8925222.1"/>
    <property type="molecule type" value="Genomic_DNA"/>
</dbReference>
<dbReference type="Proteomes" id="UP000433483">
    <property type="component" value="Unassembled WGS sequence"/>
</dbReference>
<dbReference type="EMBL" id="QXGE01003136">
    <property type="protein sequence ID" value="KAE9276851.1"/>
    <property type="molecule type" value="Genomic_DNA"/>
</dbReference>
<evidence type="ECO:0000313" key="1">
    <source>
        <dbReference type="EMBL" id="KAE8925222.1"/>
    </source>
</evidence>
<gene>
    <name evidence="5" type="ORF">PF001_g25933</name>
    <name evidence="4" type="ORF">PF002_g24782</name>
    <name evidence="3" type="ORF">PF005_g23693</name>
    <name evidence="2" type="ORF">PF007_g23829</name>
    <name evidence="1" type="ORF">PF009_g24567</name>
</gene>
<accession>A0A6A3WBM3</accession>
<evidence type="ECO:0000313" key="4">
    <source>
        <dbReference type="EMBL" id="KAE9190391.1"/>
    </source>
</evidence>
<evidence type="ECO:0000313" key="7">
    <source>
        <dbReference type="Proteomes" id="UP000433483"/>
    </source>
</evidence>
<reference evidence="6 7" key="1">
    <citation type="submission" date="2018-08" db="EMBL/GenBank/DDBJ databases">
        <title>Genomic investigation of the strawberry pathogen Phytophthora fragariae indicates pathogenicity is determined by transcriptional variation in three key races.</title>
        <authorList>
            <person name="Adams T.M."/>
            <person name="Armitage A.D."/>
            <person name="Sobczyk M.K."/>
            <person name="Bates H.J."/>
            <person name="Dunwell J.M."/>
            <person name="Nellist C.F."/>
            <person name="Harrison R.J."/>
        </authorList>
    </citation>
    <scope>NUCLEOTIDE SEQUENCE [LARGE SCALE GENOMIC DNA]</scope>
    <source>
        <strain evidence="5 8">A4</strain>
        <strain evidence="4 9">BC-1</strain>
        <strain evidence="3 7">NOV-27</strain>
        <strain evidence="2 10">NOV-71</strain>
        <strain evidence="1 6">NOV-9</strain>
    </source>
</reference>
<dbReference type="EMBL" id="QXGD01002311">
    <property type="protein sequence ID" value="KAE9190391.1"/>
    <property type="molecule type" value="Genomic_DNA"/>
</dbReference>
<evidence type="ECO:0000313" key="5">
    <source>
        <dbReference type="EMBL" id="KAE9276851.1"/>
    </source>
</evidence>
<dbReference type="Proteomes" id="UP000441208">
    <property type="component" value="Unassembled WGS sequence"/>
</dbReference>
<dbReference type="EMBL" id="QXFZ01002302">
    <property type="protein sequence ID" value="KAE9078505.1"/>
    <property type="molecule type" value="Genomic_DNA"/>
</dbReference>
<evidence type="ECO:0000313" key="9">
    <source>
        <dbReference type="Proteomes" id="UP000440367"/>
    </source>
</evidence>
<evidence type="ECO:0000313" key="10">
    <source>
        <dbReference type="Proteomes" id="UP000441208"/>
    </source>
</evidence>
<dbReference type="Proteomes" id="UP000429523">
    <property type="component" value="Unassembled WGS sequence"/>
</dbReference>
<organism evidence="3 7">
    <name type="scientific">Phytophthora fragariae</name>
    <dbReference type="NCBI Taxonomy" id="53985"/>
    <lineage>
        <taxon>Eukaryota</taxon>
        <taxon>Sar</taxon>
        <taxon>Stramenopiles</taxon>
        <taxon>Oomycota</taxon>
        <taxon>Peronosporomycetes</taxon>
        <taxon>Peronosporales</taxon>
        <taxon>Peronosporaceae</taxon>
        <taxon>Phytophthora</taxon>
    </lineage>
</organism>
<sequence>MLVAPSAQQFPVAPLALQPPMASPTQLAPVAPPAQQFPVAPLALQPPMASSAQLAPVAPPAQQFPVAPPVLQLPIFEQATEAASATMTLPWNQPAAPTLGFLSPGVTLVCGQYQDRSPHRVSVVSPSESPSQLILSAFGPVMNGAGALLRFIPCLSSRVSARIMQHQQRGQWIAFLNNGSQLLRKPKTH</sequence>
<evidence type="ECO:0000313" key="8">
    <source>
        <dbReference type="Proteomes" id="UP000437068"/>
    </source>
</evidence>
<comment type="caution">
    <text evidence="3">The sequence shown here is derived from an EMBL/GenBank/DDBJ whole genome shotgun (WGS) entry which is preliminary data.</text>
</comment>
<dbReference type="Proteomes" id="UP000437068">
    <property type="component" value="Unassembled WGS sequence"/>
</dbReference>